<dbReference type="InterPro" id="IPR028082">
    <property type="entry name" value="Peripla_BP_I"/>
</dbReference>
<gene>
    <name evidence="3" type="ORF">V5R04_13125</name>
</gene>
<dbReference type="InterPro" id="IPR007487">
    <property type="entry name" value="ABC_transpt-TYRBP-like"/>
</dbReference>
<reference evidence="3" key="1">
    <citation type="submission" date="2024-02" db="EMBL/GenBank/DDBJ databases">
        <title>Tomenella chthoni gen. nov. sp. nov., a member of the family Jonesiaceae isolated from bat guano.</title>
        <authorList>
            <person name="Miller S.L."/>
            <person name="King J."/>
            <person name="Sankaranarayanan K."/>
            <person name="Lawson P.A."/>
        </authorList>
    </citation>
    <scope>NUCLEOTIDE SEQUENCE</scope>
    <source>
        <strain evidence="3">BS-20</strain>
    </source>
</reference>
<dbReference type="Pfam" id="PF04392">
    <property type="entry name" value="ABC_sub_bind"/>
    <property type="match status" value="1"/>
</dbReference>
<feature type="region of interest" description="Disordered" evidence="1">
    <location>
        <begin position="25"/>
        <end position="47"/>
    </location>
</feature>
<keyword evidence="2" id="KW-0732">Signal</keyword>
<dbReference type="PANTHER" id="PTHR35271:SF1">
    <property type="entry name" value="ABC TRANSPORTER, SUBSTRATE-BINDING LIPOPROTEIN"/>
    <property type="match status" value="1"/>
</dbReference>
<dbReference type="PROSITE" id="PS51257">
    <property type="entry name" value="PROKAR_LIPOPROTEIN"/>
    <property type="match status" value="1"/>
</dbReference>
<evidence type="ECO:0000313" key="3">
    <source>
        <dbReference type="EMBL" id="XBH21145.1"/>
    </source>
</evidence>
<dbReference type="CDD" id="cd06325">
    <property type="entry name" value="PBP1_ABC_unchar_transporter"/>
    <property type="match status" value="1"/>
</dbReference>
<feature type="chain" id="PRO_5043930021" evidence="2">
    <location>
        <begin position="22"/>
        <end position="350"/>
    </location>
</feature>
<organism evidence="3">
    <name type="scientific">Jonesiaceae bacterium BS-20</name>
    <dbReference type="NCBI Taxonomy" id="3120821"/>
    <lineage>
        <taxon>Bacteria</taxon>
        <taxon>Bacillati</taxon>
        <taxon>Actinomycetota</taxon>
        <taxon>Actinomycetes</taxon>
        <taxon>Micrococcales</taxon>
        <taxon>Jonesiaceae</taxon>
    </lineage>
</organism>
<dbReference type="EMBL" id="CP146203">
    <property type="protein sequence ID" value="XBH21145.1"/>
    <property type="molecule type" value="Genomic_DNA"/>
</dbReference>
<dbReference type="SUPFAM" id="SSF53822">
    <property type="entry name" value="Periplasmic binding protein-like I"/>
    <property type="match status" value="1"/>
</dbReference>
<evidence type="ECO:0000256" key="2">
    <source>
        <dbReference type="SAM" id="SignalP"/>
    </source>
</evidence>
<feature type="compositionally biased region" description="Polar residues" evidence="1">
    <location>
        <begin position="25"/>
        <end position="37"/>
    </location>
</feature>
<evidence type="ECO:0000256" key="1">
    <source>
        <dbReference type="SAM" id="MobiDB-lite"/>
    </source>
</evidence>
<dbReference type="AlphaFoldDB" id="A0AAU7DU09"/>
<accession>A0AAU7DU09</accession>
<feature type="signal peptide" evidence="2">
    <location>
        <begin position="1"/>
        <end position="21"/>
    </location>
</feature>
<proteinExistence type="predicted"/>
<name>A0AAU7DU09_9MICO</name>
<dbReference type="PANTHER" id="PTHR35271">
    <property type="entry name" value="ABC TRANSPORTER, SUBSTRATE-BINDING LIPOPROTEIN-RELATED"/>
    <property type="match status" value="1"/>
</dbReference>
<sequence>MRKKSVHIWGGLLVAASLVLTGCGSSKTPEVDPTSSEKPAEKPAEGDNNVGELEAVTIGVNQLLTHPSLDATFEGFKKAFADAGYVEGETVNYNAQNAQGDQATATTIASKFKSDGVDLVLAIATPSAQASAQAITDIPILFTAVTEPAEAGLVDTWEAPGANVTGTSDLNPVAEQIALAKEIVPDAKTVGVIYSSGEVNSEVQVDLAKEAAGELGLEIKEITVSNSSEVTQAIETLGDADIIYVPTDNTVVEGLEAVIQFAESKQIPLIVGEGDSVERGGLATYGIDYFDLGYQTGEMAIRVLKDGEDTASMGVETLDKIGLILNTGAAERMGVTFSDELVAKADKVIE</sequence>
<dbReference type="Gene3D" id="3.40.50.2300">
    <property type="match status" value="2"/>
</dbReference>
<protein>
    <submittedName>
        <fullName evidence="3">ABC transporter substrate-binding protein</fullName>
    </submittedName>
</protein>